<feature type="region of interest" description="Disordered" evidence="1">
    <location>
        <begin position="243"/>
        <end position="283"/>
    </location>
</feature>
<sequence>MKSSTSLPSGGEWPAQNDYFSKLGDYFDRPEWWDEGAQAIGDFFNQDNPPDNLPDQRLEDLLESFEPYVATEGPVTRIEKDNIDKGLPSEIVSPLPSRRVQELNDHNTSADQDEQSSPVEPQTQKQVVSLVSPPQQETAPGPDDIADDTDSSLFGSRSSSPNVGHAETEIIESSNDLPFQKEILVDVSLQRPSEPASTNINNAKPDLPSFRAASNELPLSEPGATIADDAIAASLPSLTGTTTITRQTSIQPDSSTHAPSASVNDTVLPSISTGKNASSPSALLQDVAERLRTPQLPNELNESIVLPQDGEPVFSRAVGTSIEPEDPVQGSPLDEDIEDVKITGAVSHVDPTGIQAIKDEFSEQYGLETGQDSSFISQDDDVTVVHDPSSAATSFFPPNPYSTGPVEYDYGGLPLIEERAASVVPDLIPDPVVQDTFPDHVVQDASLDEGIQPSDSSPHGLSDEKDQAFVQDTIETSTAPDPVLSRGELPTSFTDQSLLREQSDAIQDDLQGTIEASTIPDIQSVIDSLDLPLPTPTLEISSALNIRADTPPAPPTSPLTPPPEYLAARLTDEQDAVSGAAEEESDDVETKVGSSIPKKTFLKLGKVTPNKATTTGNSWSGKVFGMTREADDELAHDVMQDQDEDEIEAEIASEDIIERKRKQDQSHADEPPRKKYLSEIPEDDEQSAIETIEPSTVAKGTTNKGKSKMSVHKTQAPVTRRDSTDELALDLPDQPADPPALTPFALNRGKKVLPLAKTMPKKSTPSRPGAKKAAATANSSAPVSETTARPKISKQGGVSKELAALFDSSPPRKAGEKAKADIGSRLRSQPNTAVPVVPKPTAVAAAKQISDTSTTGASAGPKRVRLHGSNPLGGQEISNLGPFAETRTRTRNSTAASTPEATPGPSTKTAPKRVKNAISKHDLENVGAVMESRTRSTNTSVEPTPKPAAKATPSKRVRKAPVQPSTKAAVEPAAKANPFLLSTKAMGASKAPRKRAPAKKKAVEPEQEEEVPLAKSGKQTKRKRPNEGKDTEEGATRQSKRIAGAKTQEE</sequence>
<dbReference type="Proteomes" id="UP000308014">
    <property type="component" value="Unassembled WGS sequence"/>
</dbReference>
<feature type="region of interest" description="Disordered" evidence="1">
    <location>
        <begin position="72"/>
        <end position="175"/>
    </location>
</feature>
<feature type="compositionally biased region" description="Basic and acidic residues" evidence="1">
    <location>
        <begin position="656"/>
        <end position="677"/>
    </location>
</feature>
<gene>
    <name evidence="2" type="ORF">D6D24_03857</name>
</gene>
<accession>A0A4S8W0R5</accession>
<evidence type="ECO:0000313" key="3">
    <source>
        <dbReference type="Proteomes" id="UP000308014"/>
    </source>
</evidence>
<protein>
    <submittedName>
        <fullName evidence="2">Uncharacterized protein</fullName>
    </submittedName>
</protein>
<feature type="region of interest" description="Disordered" evidence="1">
    <location>
        <begin position="574"/>
        <end position="593"/>
    </location>
</feature>
<feature type="compositionally biased region" description="Basic and acidic residues" evidence="1">
    <location>
        <begin position="813"/>
        <end position="824"/>
    </location>
</feature>
<feature type="compositionally biased region" description="Acidic residues" evidence="1">
    <location>
        <begin position="640"/>
        <end position="655"/>
    </location>
</feature>
<name>A0A4S8W0R5_AURPU</name>
<feature type="compositionally biased region" description="Polar residues" evidence="1">
    <location>
        <begin position="151"/>
        <end position="162"/>
    </location>
</feature>
<feature type="compositionally biased region" description="Polar residues" evidence="1">
    <location>
        <begin position="249"/>
        <end position="282"/>
    </location>
</feature>
<dbReference type="EMBL" id="QZAJ01000105">
    <property type="protein sequence ID" value="THW17556.1"/>
    <property type="molecule type" value="Genomic_DNA"/>
</dbReference>
<feature type="compositionally biased region" description="Low complexity" evidence="1">
    <location>
        <begin position="771"/>
        <end position="781"/>
    </location>
</feature>
<feature type="compositionally biased region" description="Basic and acidic residues" evidence="1">
    <location>
        <begin position="1025"/>
        <end position="1035"/>
    </location>
</feature>
<comment type="caution">
    <text evidence="2">The sequence shown here is derived from an EMBL/GenBank/DDBJ whole genome shotgun (WGS) entry which is preliminary data.</text>
</comment>
<feature type="compositionally biased region" description="Low complexity" evidence="1">
    <location>
        <begin position="832"/>
        <end position="847"/>
    </location>
</feature>
<organism evidence="2 3">
    <name type="scientific">Aureobasidium pullulans</name>
    <name type="common">Black yeast</name>
    <name type="synonym">Pullularia pullulans</name>
    <dbReference type="NCBI Taxonomy" id="5580"/>
    <lineage>
        <taxon>Eukaryota</taxon>
        <taxon>Fungi</taxon>
        <taxon>Dikarya</taxon>
        <taxon>Ascomycota</taxon>
        <taxon>Pezizomycotina</taxon>
        <taxon>Dothideomycetes</taxon>
        <taxon>Dothideomycetidae</taxon>
        <taxon>Dothideales</taxon>
        <taxon>Saccotheciaceae</taxon>
        <taxon>Aureobasidium</taxon>
    </lineage>
</organism>
<proteinExistence type="predicted"/>
<evidence type="ECO:0000256" key="1">
    <source>
        <dbReference type="SAM" id="MobiDB-lite"/>
    </source>
</evidence>
<feature type="compositionally biased region" description="Basic residues" evidence="1">
    <location>
        <begin position="991"/>
        <end position="1000"/>
    </location>
</feature>
<evidence type="ECO:0000313" key="2">
    <source>
        <dbReference type="EMBL" id="THW17556.1"/>
    </source>
</evidence>
<feature type="compositionally biased region" description="Polar residues" evidence="1">
    <location>
        <begin position="106"/>
        <end position="138"/>
    </location>
</feature>
<feature type="region of interest" description="Disordered" evidence="1">
    <location>
        <begin position="639"/>
        <end position="1050"/>
    </location>
</feature>
<feature type="region of interest" description="Disordered" evidence="1">
    <location>
        <begin position="1"/>
        <end position="20"/>
    </location>
</feature>
<reference evidence="2 3" key="1">
    <citation type="submission" date="2018-10" db="EMBL/GenBank/DDBJ databases">
        <title>Fifty Aureobasidium pullulans genomes reveal a recombining polyextremotolerant generalist.</title>
        <authorList>
            <person name="Gostincar C."/>
            <person name="Turk M."/>
            <person name="Zajc J."/>
            <person name="Gunde-Cimerman N."/>
        </authorList>
    </citation>
    <scope>NUCLEOTIDE SEQUENCE [LARGE SCALE GENOMIC DNA]</scope>
    <source>
        <strain evidence="2 3">EXF-11318</strain>
    </source>
</reference>
<dbReference type="AlphaFoldDB" id="A0A4S8W0R5"/>